<feature type="domain" description="WH2" evidence="4">
    <location>
        <begin position="515"/>
        <end position="535"/>
    </location>
</feature>
<feature type="compositionally biased region" description="Pro residues" evidence="2">
    <location>
        <begin position="358"/>
        <end position="374"/>
    </location>
</feature>
<dbReference type="Proteomes" id="UP000243052">
    <property type="component" value="Chromosome viii"/>
</dbReference>
<keyword evidence="6" id="KW-1185">Reference proteome</keyword>
<feature type="compositionally biased region" description="Pro residues" evidence="2">
    <location>
        <begin position="321"/>
        <end position="330"/>
    </location>
</feature>
<evidence type="ECO:0000313" key="5">
    <source>
        <dbReference type="EMBL" id="AMD22884.1"/>
    </source>
</evidence>
<dbReference type="CDD" id="cd01205">
    <property type="entry name" value="EVH1_WASP-like"/>
    <property type="match status" value="1"/>
</dbReference>
<dbReference type="Pfam" id="PF02205">
    <property type="entry name" value="WH2"/>
    <property type="match status" value="1"/>
</dbReference>
<dbReference type="GO" id="GO:0071933">
    <property type="term" value="F:Arp2/3 complex binding"/>
    <property type="evidence" value="ECO:0007669"/>
    <property type="project" value="UniProtKB-ARBA"/>
</dbReference>
<feature type="compositionally biased region" description="Pro residues" evidence="2">
    <location>
        <begin position="481"/>
        <end position="494"/>
    </location>
</feature>
<dbReference type="EMBL" id="CP014248">
    <property type="protein sequence ID" value="AMD22884.1"/>
    <property type="molecule type" value="Genomic_DNA"/>
</dbReference>
<evidence type="ECO:0000256" key="1">
    <source>
        <dbReference type="ARBA" id="ARBA00022553"/>
    </source>
</evidence>
<dbReference type="SMART" id="SM00461">
    <property type="entry name" value="WH1"/>
    <property type="match status" value="1"/>
</dbReference>
<dbReference type="PROSITE" id="PS50229">
    <property type="entry name" value="WH1"/>
    <property type="match status" value="1"/>
</dbReference>
<dbReference type="GO" id="GO:0030479">
    <property type="term" value="C:actin cortical patch"/>
    <property type="evidence" value="ECO:0007669"/>
    <property type="project" value="UniProtKB-ARBA"/>
</dbReference>
<dbReference type="GO" id="GO:0003779">
    <property type="term" value="F:actin binding"/>
    <property type="evidence" value="ECO:0007669"/>
    <property type="project" value="InterPro"/>
</dbReference>
<keyword evidence="1" id="KW-0597">Phosphoprotein</keyword>
<dbReference type="OrthoDB" id="8963340at2759"/>
<dbReference type="InterPro" id="IPR000697">
    <property type="entry name" value="WH1/EVH1_dom"/>
</dbReference>
<dbReference type="FunFam" id="2.30.29.30:FF:000281">
    <property type="entry name" value="Actin associated protein"/>
    <property type="match status" value="1"/>
</dbReference>
<feature type="compositionally biased region" description="Low complexity" evidence="2">
    <location>
        <begin position="498"/>
        <end position="512"/>
    </location>
</feature>
<feature type="compositionally biased region" description="Polar residues" evidence="2">
    <location>
        <begin position="230"/>
        <end position="241"/>
    </location>
</feature>
<feature type="domain" description="WH1" evidence="3">
    <location>
        <begin position="16"/>
        <end position="127"/>
    </location>
</feature>
<accession>A0A0X8HWT1</accession>
<proteinExistence type="predicted"/>
<reference evidence="5 6" key="1">
    <citation type="submission" date="2016-01" db="EMBL/GenBank/DDBJ databases">
        <title>Genome sequence of the yeast Holleya sinecauda.</title>
        <authorList>
            <person name="Dietrich F.S."/>
        </authorList>
    </citation>
    <scope>NUCLEOTIDE SEQUENCE [LARGE SCALE GENOMIC DNA]</scope>
    <source>
        <strain evidence="5 6">ATCC 58844</strain>
    </source>
</reference>
<dbReference type="Pfam" id="PF00568">
    <property type="entry name" value="WH1"/>
    <property type="match status" value="1"/>
</dbReference>
<dbReference type="PROSITE" id="PS51082">
    <property type="entry name" value="WH2"/>
    <property type="match status" value="1"/>
</dbReference>
<organism evidence="5 6">
    <name type="scientific">Eremothecium sinecaudum</name>
    <dbReference type="NCBI Taxonomy" id="45286"/>
    <lineage>
        <taxon>Eukaryota</taxon>
        <taxon>Fungi</taxon>
        <taxon>Dikarya</taxon>
        <taxon>Ascomycota</taxon>
        <taxon>Saccharomycotina</taxon>
        <taxon>Saccharomycetes</taxon>
        <taxon>Saccharomycetales</taxon>
        <taxon>Saccharomycetaceae</taxon>
        <taxon>Eremothecium</taxon>
    </lineage>
</organism>
<feature type="compositionally biased region" description="Low complexity" evidence="2">
    <location>
        <begin position="555"/>
        <end position="571"/>
    </location>
</feature>
<sequence length="602" mass="65478">MGQLSNDDKEKIKRALPKTSNKIIDVAVARLYIAYPDPNEWRYTGLSGALVLVDDLVGCTFFLKLVDIDGHRGVLWDQELYVGFEYNQDRTFFHSFELEQCYAGLLFEDLGEAAHMLKRVQKREKYASKKTLSNKNAIALSKKLEEEHRASRSTFGPRGEPIITDQRRRYSYSTRNYEEAPPVVTNKKKAPPPPPEVEVPVPDIKTHQKMTMGGVPSSVIPEAPSLPSIPRSTHNENSIGPNTRDVVQLNSQEVKPIPTQRRSKYEIPPPPAEFFPMQLPPSPEAFPPRQDAPPGPPQLPGRNSQAPRVIDNVSKTQQQSHPPPPPPPAPSAQTNSYNSSIVRPVPPLPTNASRNDGPPVPPSRRNPAPPPPPRRNVATSLRNSGSGAQVSHLPSVRSPNSGGTAPPPPPRRSAAPPPPPRTSRLADKPGSRQRMPPPSVVNETHAQPPAHIQQFSPTKSPSQQQFAQTKAPPQQQERPGFPTPPPPPPPPPPALAVTSNSENNGSLNESTGDPGRDALLASIRGARGVNGLRKVDKSALDRPSVILQEARGEKLSNPSSNAALSSTSTGGQASLADALAEALNMRKSKVRIGLDDHNNDDW</sequence>
<dbReference type="GeneID" id="28726250"/>
<gene>
    <name evidence="5" type="ORF">AW171_hschr84944</name>
</gene>
<evidence type="ECO:0000313" key="6">
    <source>
        <dbReference type="Proteomes" id="UP000243052"/>
    </source>
</evidence>
<dbReference type="Gene3D" id="2.30.29.30">
    <property type="entry name" value="Pleckstrin-homology domain (PH domain)/Phosphotyrosine-binding domain (PTB)"/>
    <property type="match status" value="1"/>
</dbReference>
<evidence type="ECO:0000256" key="2">
    <source>
        <dbReference type="SAM" id="MobiDB-lite"/>
    </source>
</evidence>
<name>A0A0X8HWT1_9SACH</name>
<dbReference type="SUPFAM" id="SSF50729">
    <property type="entry name" value="PH domain-like"/>
    <property type="match status" value="1"/>
</dbReference>
<evidence type="ECO:0000259" key="3">
    <source>
        <dbReference type="PROSITE" id="PS50229"/>
    </source>
</evidence>
<feature type="region of interest" description="Disordered" evidence="2">
    <location>
        <begin position="209"/>
        <end position="519"/>
    </location>
</feature>
<evidence type="ECO:0000259" key="4">
    <source>
        <dbReference type="PROSITE" id="PS51082"/>
    </source>
</evidence>
<feature type="compositionally biased region" description="Polar residues" evidence="2">
    <location>
        <begin position="453"/>
        <end position="477"/>
    </location>
</feature>
<dbReference type="InterPro" id="IPR033927">
    <property type="entry name" value="WASPfam_EVH1"/>
</dbReference>
<feature type="compositionally biased region" description="Pro residues" evidence="2">
    <location>
        <begin position="405"/>
        <end position="421"/>
    </location>
</feature>
<feature type="region of interest" description="Disordered" evidence="2">
    <location>
        <begin position="549"/>
        <end position="571"/>
    </location>
</feature>
<feature type="region of interest" description="Disordered" evidence="2">
    <location>
        <begin position="144"/>
        <end position="196"/>
    </location>
</feature>
<feature type="compositionally biased region" description="Polar residues" evidence="2">
    <location>
        <begin position="379"/>
        <end position="389"/>
    </location>
</feature>
<dbReference type="PRINTS" id="PR01217">
    <property type="entry name" value="PRICHEXTENSN"/>
</dbReference>
<protein>
    <submittedName>
        <fullName evidence="5">HHR115Wp</fullName>
    </submittedName>
</protein>
<dbReference type="RefSeq" id="XP_017989880.1">
    <property type="nucleotide sequence ID" value="XM_018134391.1"/>
</dbReference>
<dbReference type="InterPro" id="IPR011993">
    <property type="entry name" value="PH-like_dom_sf"/>
</dbReference>
<dbReference type="InterPro" id="IPR003124">
    <property type="entry name" value="WH2_dom"/>
</dbReference>
<feature type="compositionally biased region" description="Pro residues" evidence="2">
    <location>
        <begin position="267"/>
        <end position="299"/>
    </location>
</feature>
<dbReference type="STRING" id="45286.A0A0X8HWT1"/>
<dbReference type="AlphaFoldDB" id="A0A0X8HWT1"/>
<dbReference type="GO" id="GO:0045010">
    <property type="term" value="P:actin nucleation"/>
    <property type="evidence" value="ECO:0007669"/>
    <property type="project" value="UniProtKB-ARBA"/>
</dbReference>